<sequence length="181" mass="19293">MSTATLLLVVGGVVCVKTLAFVTLIVRRGRRQRRELDVAAAALAVAESAVPVPPDPSGWRLQWAEPGVMLVQNTSDEVPAREVRLSATLTASSGAEASVDQAVRFVGTGACFTARFADLERWLTEAAAAAGLGRDREPAPQRLACTLSYTMAWRTPEGERRRETRVAQGVVPVPDLSPGLA</sequence>
<dbReference type="EMBL" id="BAAAYR010000001">
    <property type="protein sequence ID" value="GAA3560110.1"/>
    <property type="molecule type" value="Genomic_DNA"/>
</dbReference>
<proteinExistence type="predicted"/>
<name>A0ABP6X1S0_9ACTN</name>
<dbReference type="RefSeq" id="WP_204911590.1">
    <property type="nucleotide sequence ID" value="NZ_BAAAYR010000001.1"/>
</dbReference>
<organism evidence="2 3">
    <name type="scientific">Microlunatus spumicola</name>
    <dbReference type="NCBI Taxonomy" id="81499"/>
    <lineage>
        <taxon>Bacteria</taxon>
        <taxon>Bacillati</taxon>
        <taxon>Actinomycetota</taxon>
        <taxon>Actinomycetes</taxon>
        <taxon>Propionibacteriales</taxon>
        <taxon>Propionibacteriaceae</taxon>
        <taxon>Microlunatus</taxon>
    </lineage>
</organism>
<keyword evidence="3" id="KW-1185">Reference proteome</keyword>
<reference evidence="3" key="1">
    <citation type="journal article" date="2019" name="Int. J. Syst. Evol. Microbiol.">
        <title>The Global Catalogue of Microorganisms (GCM) 10K type strain sequencing project: providing services to taxonomists for standard genome sequencing and annotation.</title>
        <authorList>
            <consortium name="The Broad Institute Genomics Platform"/>
            <consortium name="The Broad Institute Genome Sequencing Center for Infectious Disease"/>
            <person name="Wu L."/>
            <person name="Ma J."/>
        </authorList>
    </citation>
    <scope>NUCLEOTIDE SEQUENCE [LARGE SCALE GENOMIC DNA]</scope>
    <source>
        <strain evidence="3">JCM 16540</strain>
    </source>
</reference>
<comment type="caution">
    <text evidence="2">The sequence shown here is derived from an EMBL/GenBank/DDBJ whole genome shotgun (WGS) entry which is preliminary data.</text>
</comment>
<keyword evidence="1" id="KW-0812">Transmembrane</keyword>
<protein>
    <submittedName>
        <fullName evidence="2">Uncharacterized protein</fullName>
    </submittedName>
</protein>
<dbReference type="Proteomes" id="UP001500767">
    <property type="component" value="Unassembled WGS sequence"/>
</dbReference>
<gene>
    <name evidence="2" type="ORF">GCM10022197_14480</name>
</gene>
<evidence type="ECO:0000256" key="1">
    <source>
        <dbReference type="SAM" id="Phobius"/>
    </source>
</evidence>
<keyword evidence="1" id="KW-1133">Transmembrane helix</keyword>
<evidence type="ECO:0000313" key="2">
    <source>
        <dbReference type="EMBL" id="GAA3560110.1"/>
    </source>
</evidence>
<feature type="transmembrane region" description="Helical" evidence="1">
    <location>
        <begin position="6"/>
        <end position="26"/>
    </location>
</feature>
<accession>A0ABP6X1S0</accession>
<evidence type="ECO:0000313" key="3">
    <source>
        <dbReference type="Proteomes" id="UP001500767"/>
    </source>
</evidence>
<keyword evidence="1" id="KW-0472">Membrane</keyword>